<evidence type="ECO:0000313" key="2">
    <source>
        <dbReference type="EMBL" id="KAH7136552.1"/>
    </source>
</evidence>
<comment type="caution">
    <text evidence="2">The sequence shown here is derived from an EMBL/GenBank/DDBJ whole genome shotgun (WGS) entry which is preliminary data.</text>
</comment>
<dbReference type="EMBL" id="JAGMUV010000013">
    <property type="protein sequence ID" value="KAH7136552.1"/>
    <property type="molecule type" value="Genomic_DNA"/>
</dbReference>
<dbReference type="Proteomes" id="UP000738349">
    <property type="component" value="Unassembled WGS sequence"/>
</dbReference>
<reference evidence="2" key="1">
    <citation type="journal article" date="2021" name="Nat. Commun.">
        <title>Genetic determinants of endophytism in the Arabidopsis root mycobiome.</title>
        <authorList>
            <person name="Mesny F."/>
            <person name="Miyauchi S."/>
            <person name="Thiergart T."/>
            <person name="Pickel B."/>
            <person name="Atanasova L."/>
            <person name="Karlsson M."/>
            <person name="Huettel B."/>
            <person name="Barry K.W."/>
            <person name="Haridas S."/>
            <person name="Chen C."/>
            <person name="Bauer D."/>
            <person name="Andreopoulos W."/>
            <person name="Pangilinan J."/>
            <person name="LaButti K."/>
            <person name="Riley R."/>
            <person name="Lipzen A."/>
            <person name="Clum A."/>
            <person name="Drula E."/>
            <person name="Henrissat B."/>
            <person name="Kohler A."/>
            <person name="Grigoriev I.V."/>
            <person name="Martin F.M."/>
            <person name="Hacquard S."/>
        </authorList>
    </citation>
    <scope>NUCLEOTIDE SEQUENCE</scope>
    <source>
        <strain evidence="2">MPI-CAGE-AT-0147</strain>
    </source>
</reference>
<keyword evidence="1" id="KW-0472">Membrane</keyword>
<proteinExistence type="predicted"/>
<dbReference type="OrthoDB" id="5080160at2759"/>
<feature type="transmembrane region" description="Helical" evidence="1">
    <location>
        <begin position="12"/>
        <end position="34"/>
    </location>
</feature>
<name>A0A9P9EFM2_9HYPO</name>
<sequence>MADDLRRSCLRAVRHVADVLPAGFLWGSGVALSIPQDHTIGTVIIVILAMSGAISALVYRPVLQAVNFGRIAGLLALCCVAHRAVTCVHDLQLKKEALPIMDEVVSCLREYAIMTACLCSAMAVGCPPPARLPLEEVERPYSVASNTSTLFTLDVGSNQPQDLISNPDRVDVLSNAGSLPFKHFGPASTYSATSEYSMLSLSSSDSRVDPILSMSVWQLQMKLTTVMSDRDEEENASTRPQRELE</sequence>
<protein>
    <recommendedName>
        <fullName evidence="4">Transmembrane protein</fullName>
    </recommendedName>
</protein>
<keyword evidence="1" id="KW-0812">Transmembrane</keyword>
<evidence type="ECO:0000256" key="1">
    <source>
        <dbReference type="SAM" id="Phobius"/>
    </source>
</evidence>
<accession>A0A9P9EFM2</accession>
<feature type="transmembrane region" description="Helical" evidence="1">
    <location>
        <begin position="40"/>
        <end position="59"/>
    </location>
</feature>
<evidence type="ECO:0000313" key="3">
    <source>
        <dbReference type="Proteomes" id="UP000738349"/>
    </source>
</evidence>
<gene>
    <name evidence="2" type="ORF">EDB81DRAFT_83291</name>
</gene>
<keyword evidence="3" id="KW-1185">Reference proteome</keyword>
<evidence type="ECO:0008006" key="4">
    <source>
        <dbReference type="Google" id="ProtNLM"/>
    </source>
</evidence>
<keyword evidence="1" id="KW-1133">Transmembrane helix</keyword>
<dbReference type="AlphaFoldDB" id="A0A9P9EFM2"/>
<organism evidence="2 3">
    <name type="scientific">Dactylonectria macrodidyma</name>
    <dbReference type="NCBI Taxonomy" id="307937"/>
    <lineage>
        <taxon>Eukaryota</taxon>
        <taxon>Fungi</taxon>
        <taxon>Dikarya</taxon>
        <taxon>Ascomycota</taxon>
        <taxon>Pezizomycotina</taxon>
        <taxon>Sordariomycetes</taxon>
        <taxon>Hypocreomycetidae</taxon>
        <taxon>Hypocreales</taxon>
        <taxon>Nectriaceae</taxon>
        <taxon>Dactylonectria</taxon>
    </lineage>
</organism>